<evidence type="ECO:0000313" key="3">
    <source>
        <dbReference type="Proteomes" id="UP000436006"/>
    </source>
</evidence>
<dbReference type="Proteomes" id="UP000436006">
    <property type="component" value="Unassembled WGS sequence"/>
</dbReference>
<feature type="domain" description="Helix-turn-helix" evidence="1">
    <location>
        <begin position="47"/>
        <end position="96"/>
    </location>
</feature>
<sequence length="117" mass="13021">MEANKIIITTPLELQTLIADAVSAAIKYGSTSIFNTTPVVSISEPDLLTIKKASEFVNLAVPTIYSMVGRNEIPFMKRAKKLYFSRQELESWIRAGRKKTTAECVDEVRADLKGRNA</sequence>
<organism evidence="2 3">
    <name type="scientific">Spirosoma arboris</name>
    <dbReference type="NCBI Taxonomy" id="2682092"/>
    <lineage>
        <taxon>Bacteria</taxon>
        <taxon>Pseudomonadati</taxon>
        <taxon>Bacteroidota</taxon>
        <taxon>Cytophagia</taxon>
        <taxon>Cytophagales</taxon>
        <taxon>Cytophagaceae</taxon>
        <taxon>Spirosoma</taxon>
    </lineage>
</organism>
<dbReference type="RefSeq" id="WP_157585777.1">
    <property type="nucleotide sequence ID" value="NZ_WPIN01000004.1"/>
</dbReference>
<reference evidence="2 3" key="1">
    <citation type="submission" date="2019-12" db="EMBL/GenBank/DDBJ databases">
        <title>Spirosoma sp. HMF4905 genome sequencing and assembly.</title>
        <authorList>
            <person name="Kang H."/>
            <person name="Cha I."/>
            <person name="Kim H."/>
            <person name="Joh K."/>
        </authorList>
    </citation>
    <scope>NUCLEOTIDE SEQUENCE [LARGE SCALE GENOMIC DNA]</scope>
    <source>
        <strain evidence="2 3">HMF4905</strain>
    </source>
</reference>
<dbReference type="SUPFAM" id="SSF46955">
    <property type="entry name" value="Putative DNA-binding domain"/>
    <property type="match status" value="1"/>
</dbReference>
<dbReference type="GO" id="GO:0003677">
    <property type="term" value="F:DNA binding"/>
    <property type="evidence" value="ECO:0007669"/>
    <property type="project" value="InterPro"/>
</dbReference>
<dbReference type="InterPro" id="IPR041657">
    <property type="entry name" value="HTH_17"/>
</dbReference>
<comment type="caution">
    <text evidence="2">The sequence shown here is derived from an EMBL/GenBank/DDBJ whole genome shotgun (WGS) entry which is preliminary data.</text>
</comment>
<dbReference type="InterPro" id="IPR010093">
    <property type="entry name" value="SinI_DNA-bd"/>
</dbReference>
<accession>A0A7K1SBH3</accession>
<gene>
    <name evidence="2" type="ORF">GO755_14120</name>
</gene>
<protein>
    <submittedName>
        <fullName evidence="2">Helix-turn-helix domain-containing protein</fullName>
    </submittedName>
</protein>
<dbReference type="AlphaFoldDB" id="A0A7K1SBH3"/>
<dbReference type="InterPro" id="IPR009061">
    <property type="entry name" value="DNA-bd_dom_put_sf"/>
</dbReference>
<dbReference type="Pfam" id="PF12728">
    <property type="entry name" value="HTH_17"/>
    <property type="match status" value="1"/>
</dbReference>
<dbReference type="EMBL" id="WPIN01000004">
    <property type="protein sequence ID" value="MVM31174.1"/>
    <property type="molecule type" value="Genomic_DNA"/>
</dbReference>
<dbReference type="NCBIfam" id="TIGR01764">
    <property type="entry name" value="excise"/>
    <property type="match status" value="1"/>
</dbReference>
<proteinExistence type="predicted"/>
<name>A0A7K1SBH3_9BACT</name>
<evidence type="ECO:0000259" key="1">
    <source>
        <dbReference type="Pfam" id="PF12728"/>
    </source>
</evidence>
<evidence type="ECO:0000313" key="2">
    <source>
        <dbReference type="EMBL" id="MVM31174.1"/>
    </source>
</evidence>
<keyword evidence="3" id="KW-1185">Reference proteome</keyword>